<protein>
    <recommendedName>
        <fullName evidence="3">Ycf2 N-terminal domain-containing protein</fullName>
    </recommendedName>
</protein>
<keyword evidence="2" id="KW-0472">Membrane</keyword>
<feature type="compositionally biased region" description="Polar residues" evidence="1">
    <location>
        <begin position="195"/>
        <end position="207"/>
    </location>
</feature>
<keyword evidence="5" id="KW-1185">Reference proteome</keyword>
<keyword evidence="2" id="KW-1133">Transmembrane helix</keyword>
<dbReference type="Pfam" id="PF05695">
    <property type="entry name" value="Ycf2"/>
    <property type="match status" value="1"/>
</dbReference>
<dbReference type="AlphaFoldDB" id="A0A8J5EMM2"/>
<comment type="caution">
    <text evidence="4">The sequence shown here is derived from an EMBL/GenBank/DDBJ whole genome shotgun (WGS) entry which is preliminary data.</text>
</comment>
<evidence type="ECO:0000256" key="1">
    <source>
        <dbReference type="SAM" id="MobiDB-lite"/>
    </source>
</evidence>
<keyword evidence="2" id="KW-0812">Transmembrane</keyword>
<name>A0A8J5EMM2_ZINOF</name>
<evidence type="ECO:0000256" key="2">
    <source>
        <dbReference type="SAM" id="Phobius"/>
    </source>
</evidence>
<feature type="compositionally biased region" description="Basic and acidic residues" evidence="1">
    <location>
        <begin position="168"/>
        <end position="179"/>
    </location>
</feature>
<feature type="region of interest" description="Disordered" evidence="1">
    <location>
        <begin position="93"/>
        <end position="112"/>
    </location>
</feature>
<accession>A0A8J5EMM2</accession>
<feature type="transmembrane region" description="Helical" evidence="2">
    <location>
        <begin position="683"/>
        <end position="706"/>
    </location>
</feature>
<gene>
    <name evidence="4" type="ORF">ZIOFF_075712</name>
</gene>
<dbReference type="EMBL" id="JACMSC010000158">
    <property type="protein sequence ID" value="KAG6466474.1"/>
    <property type="molecule type" value="Genomic_DNA"/>
</dbReference>
<dbReference type="InterPro" id="IPR056777">
    <property type="entry name" value="Ycf2_N"/>
</dbReference>
<reference evidence="4 5" key="1">
    <citation type="submission" date="2020-08" db="EMBL/GenBank/DDBJ databases">
        <title>Plant Genome Project.</title>
        <authorList>
            <person name="Zhang R.-G."/>
        </authorList>
    </citation>
    <scope>NUCLEOTIDE SEQUENCE [LARGE SCALE GENOMIC DNA]</scope>
    <source>
        <tissue evidence="4">Rhizome</tissue>
    </source>
</reference>
<feature type="region of interest" description="Disordered" evidence="1">
    <location>
        <begin position="550"/>
        <end position="576"/>
    </location>
</feature>
<proteinExistence type="predicted"/>
<evidence type="ECO:0000313" key="5">
    <source>
        <dbReference type="Proteomes" id="UP000734854"/>
    </source>
</evidence>
<evidence type="ECO:0000259" key="3">
    <source>
        <dbReference type="Pfam" id="PF05695"/>
    </source>
</evidence>
<sequence>MKERRPERSFNSARKTRTERRSEAGLSQYDLSRELRSGAIDGVARLSERGFVKRQAKKPLLLQSAAFPFQSVAQSLQASNSFKACETKSLQTPNQRENVAQPRRSSFKLTKDRERRRAASLFESSAPKRKLILQQAYLAPKEYASARLRRPEMTCGRDRSCRATGTEPADHALEDRDRNYANCPPSPLRPRSRTFPYSSESQTTSPIAVNLKPKSGRPTLQGLSPKEDHGRDQRPTPHPCPCRGRELYVSLPYLPWELGVTFFLPLPSVCQASRVPVKSELAQEKTRIKGARHSDLWVRGKTLSAAHILSHLIKGKSSSALAALKSRPRREEHGALRSQSRLWRLLMSTILMGPSENDGATWRGLNPRVLIRQLHTKRSSDCKANTIKVKEGAGNGSGLLPKKGLKRTANVLTSFSLVPALPLTHGLKIGSQIGMNSDFLALPGQGIFSRFGEGVSSLGRSVRLGRSEIHIYELKGPNDQLRNQLLESIDAQLITRQERRPLILIFPDRVMILIEQEIGIEEDKEQLAGLVHDTALLKLSRAELKRVRGSRSEAGVSEKRTGSSVRAKASISEKGEMHKDDIHSTLQVNICELEGRRTVLGRSKATSQSIPSARYPTLLLSQLYRRSMLFENFTLVSLYHKSLVLAMYTPFLIRGLQNCTRKQEALLGPVTQNSSHYSSLREAFMLLFCGALLYSVGFSTHLHLLLRAIYGQSTFTSSKLSGPDVEELDLDPCVRWNARSDLVLGGPHSRFLRTGARSARISVNDYCR</sequence>
<dbReference type="Proteomes" id="UP000734854">
    <property type="component" value="Unassembled WGS sequence"/>
</dbReference>
<feature type="compositionally biased region" description="Basic and acidic residues" evidence="1">
    <location>
        <begin position="225"/>
        <end position="235"/>
    </location>
</feature>
<feature type="region of interest" description="Disordered" evidence="1">
    <location>
        <begin position="157"/>
        <end position="239"/>
    </location>
</feature>
<organism evidence="4 5">
    <name type="scientific">Zingiber officinale</name>
    <name type="common">Ginger</name>
    <name type="synonym">Amomum zingiber</name>
    <dbReference type="NCBI Taxonomy" id="94328"/>
    <lineage>
        <taxon>Eukaryota</taxon>
        <taxon>Viridiplantae</taxon>
        <taxon>Streptophyta</taxon>
        <taxon>Embryophyta</taxon>
        <taxon>Tracheophyta</taxon>
        <taxon>Spermatophyta</taxon>
        <taxon>Magnoliopsida</taxon>
        <taxon>Liliopsida</taxon>
        <taxon>Zingiberales</taxon>
        <taxon>Zingiberaceae</taxon>
        <taxon>Zingiber</taxon>
    </lineage>
</organism>
<feature type="region of interest" description="Disordered" evidence="1">
    <location>
        <begin position="1"/>
        <end position="28"/>
    </location>
</feature>
<feature type="domain" description="Ycf2 N-terminal" evidence="3">
    <location>
        <begin position="461"/>
        <end position="504"/>
    </location>
</feature>
<feature type="compositionally biased region" description="Polar residues" evidence="1">
    <location>
        <begin position="93"/>
        <end position="108"/>
    </location>
</feature>
<evidence type="ECO:0000313" key="4">
    <source>
        <dbReference type="EMBL" id="KAG6466474.1"/>
    </source>
</evidence>